<dbReference type="PANTHER" id="PTHR11895:SF7">
    <property type="entry name" value="GLUTAMYL-TRNA(GLN) AMIDOTRANSFERASE SUBUNIT A, MITOCHONDRIAL"/>
    <property type="match status" value="1"/>
</dbReference>
<proteinExistence type="inferred from homology"/>
<dbReference type="InterPro" id="IPR036928">
    <property type="entry name" value="AS_sf"/>
</dbReference>
<dbReference type="Proteomes" id="UP001500457">
    <property type="component" value="Unassembled WGS sequence"/>
</dbReference>
<dbReference type="InterPro" id="IPR000120">
    <property type="entry name" value="Amidase"/>
</dbReference>
<reference evidence="5" key="1">
    <citation type="journal article" date="2019" name="Int. J. Syst. Evol. Microbiol.">
        <title>The Global Catalogue of Microorganisms (GCM) 10K type strain sequencing project: providing services to taxonomists for standard genome sequencing and annotation.</title>
        <authorList>
            <consortium name="The Broad Institute Genomics Platform"/>
            <consortium name="The Broad Institute Genome Sequencing Center for Infectious Disease"/>
            <person name="Wu L."/>
            <person name="Ma J."/>
        </authorList>
    </citation>
    <scope>NUCLEOTIDE SEQUENCE [LARGE SCALE GENOMIC DNA]</scope>
    <source>
        <strain evidence="5">JCM 17983</strain>
    </source>
</reference>
<evidence type="ECO:0000313" key="4">
    <source>
        <dbReference type="EMBL" id="GAA4875307.1"/>
    </source>
</evidence>
<organism evidence="4 5">
    <name type="scientific">Actinomycetospora straminea</name>
    <dbReference type="NCBI Taxonomy" id="663607"/>
    <lineage>
        <taxon>Bacteria</taxon>
        <taxon>Bacillati</taxon>
        <taxon>Actinomycetota</taxon>
        <taxon>Actinomycetes</taxon>
        <taxon>Pseudonocardiales</taxon>
        <taxon>Pseudonocardiaceae</taxon>
        <taxon>Actinomycetospora</taxon>
    </lineage>
</organism>
<sequence length="465" mass="46807">MDAAALVAQTPLAQAAALRAGSVSAVALAEAALRAARALDARVNAFAELDEDAAHTAAVEADRRRAAGEDGPLLGVPIALKDDLDAAGHVTSWGTRARTTPAAADGTVVTTLHAAGLVPIGRTTLPELALYGFTESERFGVTRNPVDPTRTSGGSSGGSAAAVAGGAVGIATASDGAGSIRIPAACCGLVGIKPGAGRTLGGGWNGLSVQGCLTRRVVDSATYLDLLGDFPTPLAAAADQEPPVLRIGVDLASPVAPALPLDPELAAAVRRTADALADLGHDVRDVRVRYGAAPAGFVARMLHGLATAAGEVDDPALLEARTREVAAIGRRIPDAAIDRARRQGEALGRRVHADLGVDVLLTPPARGPAAPVGRWAGRRGLPTMLALARHYAHTPAANHLGLPAAVVPVGHTRAGLPLAVQCLVPPGQDARLVSLAAQVERVVEDGTAPTADLPAGPDGQGADHG</sequence>
<feature type="domain" description="Amidase" evidence="3">
    <location>
        <begin position="28"/>
        <end position="432"/>
    </location>
</feature>
<evidence type="ECO:0000256" key="1">
    <source>
        <dbReference type="ARBA" id="ARBA00009199"/>
    </source>
</evidence>
<comment type="similarity">
    <text evidence="1">Belongs to the amidase family.</text>
</comment>
<dbReference type="Gene3D" id="3.90.1300.10">
    <property type="entry name" value="Amidase signature (AS) domain"/>
    <property type="match status" value="1"/>
</dbReference>
<dbReference type="PROSITE" id="PS00571">
    <property type="entry name" value="AMIDASES"/>
    <property type="match status" value="1"/>
</dbReference>
<keyword evidence="5" id="KW-1185">Reference proteome</keyword>
<comment type="caution">
    <text evidence="4">The sequence shown here is derived from an EMBL/GenBank/DDBJ whole genome shotgun (WGS) entry which is preliminary data.</text>
</comment>
<dbReference type="EMBL" id="BAABHQ010000006">
    <property type="protein sequence ID" value="GAA4875307.1"/>
    <property type="molecule type" value="Genomic_DNA"/>
</dbReference>
<accession>A0ABP9ECC3</accession>
<gene>
    <name evidence="4" type="ORF">GCM10023203_26790</name>
</gene>
<evidence type="ECO:0000256" key="2">
    <source>
        <dbReference type="SAM" id="MobiDB-lite"/>
    </source>
</evidence>
<name>A0ABP9ECC3_9PSEU</name>
<dbReference type="InterPro" id="IPR020556">
    <property type="entry name" value="Amidase_CS"/>
</dbReference>
<dbReference type="SUPFAM" id="SSF75304">
    <property type="entry name" value="Amidase signature (AS) enzymes"/>
    <property type="match status" value="1"/>
</dbReference>
<dbReference type="Pfam" id="PF01425">
    <property type="entry name" value="Amidase"/>
    <property type="match status" value="1"/>
</dbReference>
<dbReference type="InterPro" id="IPR023631">
    <property type="entry name" value="Amidase_dom"/>
</dbReference>
<protein>
    <submittedName>
        <fullName evidence="4">Amidase</fullName>
    </submittedName>
</protein>
<evidence type="ECO:0000259" key="3">
    <source>
        <dbReference type="Pfam" id="PF01425"/>
    </source>
</evidence>
<evidence type="ECO:0000313" key="5">
    <source>
        <dbReference type="Proteomes" id="UP001500457"/>
    </source>
</evidence>
<dbReference type="RefSeq" id="WP_274232944.1">
    <property type="nucleotide sequence ID" value="NZ_BAABHQ010000006.1"/>
</dbReference>
<feature type="region of interest" description="Disordered" evidence="2">
    <location>
        <begin position="446"/>
        <end position="465"/>
    </location>
</feature>
<dbReference type="PANTHER" id="PTHR11895">
    <property type="entry name" value="TRANSAMIDASE"/>
    <property type="match status" value="1"/>
</dbReference>